<name>A0AA39RZC9_ACESA</name>
<gene>
    <name evidence="1" type="ORF">LWI29_020521</name>
</gene>
<dbReference type="Proteomes" id="UP001168877">
    <property type="component" value="Unassembled WGS sequence"/>
</dbReference>
<accession>A0AA39RZC9</accession>
<reference evidence="1" key="1">
    <citation type="journal article" date="2022" name="Plant J.">
        <title>Strategies of tolerance reflected in two North American maple genomes.</title>
        <authorList>
            <person name="McEvoy S.L."/>
            <person name="Sezen U.U."/>
            <person name="Trouern-Trend A."/>
            <person name="McMahon S.M."/>
            <person name="Schaberg P.G."/>
            <person name="Yang J."/>
            <person name="Wegrzyn J.L."/>
            <person name="Swenson N.G."/>
        </authorList>
    </citation>
    <scope>NUCLEOTIDE SEQUENCE</scope>
    <source>
        <strain evidence="1">NS2018</strain>
    </source>
</reference>
<evidence type="ECO:0000313" key="2">
    <source>
        <dbReference type="Proteomes" id="UP001168877"/>
    </source>
</evidence>
<keyword evidence="2" id="KW-1185">Reference proteome</keyword>
<sequence length="213" mass="24290">MSDQISTRSSTAIPIPRFSGESYQILVVKMRSYLKSFGLWEFVDQDKQIPPLRANPTIAQIKQHEEEKMKKEKAVACLHSALTDAVFTSIMHLETAKEIWDELKGRYEGTNGSNLVKKIKRSRALTREMLIKRGKERWMEPQQILQQKASFLLAQLVKGQTICQRIVGTKASLKFSVIIARNGDIEKSFADTSKTNLINSLYSRPTTLMINLM</sequence>
<dbReference type="PANTHER" id="PTHR35317:SF31">
    <property type="entry name" value="DUF4219 DOMAIN-CONTAINING PROTEIN"/>
    <property type="match status" value="1"/>
</dbReference>
<evidence type="ECO:0000313" key="1">
    <source>
        <dbReference type="EMBL" id="KAK0582018.1"/>
    </source>
</evidence>
<dbReference type="Pfam" id="PF14223">
    <property type="entry name" value="Retrotran_gag_2"/>
    <property type="match status" value="1"/>
</dbReference>
<dbReference type="AlphaFoldDB" id="A0AA39RZC9"/>
<proteinExistence type="predicted"/>
<organism evidence="1 2">
    <name type="scientific">Acer saccharum</name>
    <name type="common">Sugar maple</name>
    <dbReference type="NCBI Taxonomy" id="4024"/>
    <lineage>
        <taxon>Eukaryota</taxon>
        <taxon>Viridiplantae</taxon>
        <taxon>Streptophyta</taxon>
        <taxon>Embryophyta</taxon>
        <taxon>Tracheophyta</taxon>
        <taxon>Spermatophyta</taxon>
        <taxon>Magnoliopsida</taxon>
        <taxon>eudicotyledons</taxon>
        <taxon>Gunneridae</taxon>
        <taxon>Pentapetalae</taxon>
        <taxon>rosids</taxon>
        <taxon>malvids</taxon>
        <taxon>Sapindales</taxon>
        <taxon>Sapindaceae</taxon>
        <taxon>Hippocastanoideae</taxon>
        <taxon>Acereae</taxon>
        <taxon>Acer</taxon>
    </lineage>
</organism>
<reference evidence="1" key="2">
    <citation type="submission" date="2023-06" db="EMBL/GenBank/DDBJ databases">
        <authorList>
            <person name="Swenson N.G."/>
            <person name="Wegrzyn J.L."/>
            <person name="Mcevoy S.L."/>
        </authorList>
    </citation>
    <scope>NUCLEOTIDE SEQUENCE</scope>
    <source>
        <strain evidence="1">NS2018</strain>
        <tissue evidence="1">Leaf</tissue>
    </source>
</reference>
<dbReference type="EMBL" id="JAUESC010000384">
    <property type="protein sequence ID" value="KAK0582018.1"/>
    <property type="molecule type" value="Genomic_DNA"/>
</dbReference>
<dbReference type="PANTHER" id="PTHR35317">
    <property type="entry name" value="OS04G0629600 PROTEIN"/>
    <property type="match status" value="1"/>
</dbReference>
<protein>
    <submittedName>
        <fullName evidence="1">Uncharacterized protein</fullName>
    </submittedName>
</protein>
<comment type="caution">
    <text evidence="1">The sequence shown here is derived from an EMBL/GenBank/DDBJ whole genome shotgun (WGS) entry which is preliminary data.</text>
</comment>